<dbReference type="EMBL" id="LAZR01057865">
    <property type="protein sequence ID" value="KKK71149.1"/>
    <property type="molecule type" value="Genomic_DNA"/>
</dbReference>
<feature type="non-terminal residue" evidence="4">
    <location>
        <position position="1"/>
    </location>
</feature>
<dbReference type="Pfam" id="PF05065">
    <property type="entry name" value="Phage_capsid"/>
    <property type="match status" value="1"/>
</dbReference>
<organism evidence="4">
    <name type="scientific">marine sediment metagenome</name>
    <dbReference type="NCBI Taxonomy" id="412755"/>
    <lineage>
        <taxon>unclassified sequences</taxon>
        <taxon>metagenomes</taxon>
        <taxon>ecological metagenomes</taxon>
    </lineage>
</organism>
<comment type="subcellular location">
    <subcellularLocation>
        <location evidence="1">Virion</location>
    </subcellularLocation>
</comment>
<gene>
    <name evidence="4" type="ORF">LCGC14_2916840</name>
</gene>
<dbReference type="NCBIfam" id="TIGR01554">
    <property type="entry name" value="major_cap_HK97"/>
    <property type="match status" value="1"/>
</dbReference>
<dbReference type="InterPro" id="IPR024455">
    <property type="entry name" value="Phage_capsid"/>
</dbReference>
<reference evidence="4" key="1">
    <citation type="journal article" date="2015" name="Nature">
        <title>Complex archaea that bridge the gap between prokaryotes and eukaryotes.</title>
        <authorList>
            <person name="Spang A."/>
            <person name="Saw J.H."/>
            <person name="Jorgensen S.L."/>
            <person name="Zaremba-Niedzwiedzka K."/>
            <person name="Martijn J."/>
            <person name="Lind A.E."/>
            <person name="van Eijk R."/>
            <person name="Schleper C."/>
            <person name="Guy L."/>
            <person name="Ettema T.J."/>
        </authorList>
    </citation>
    <scope>NUCLEOTIDE SEQUENCE</scope>
</reference>
<comment type="caution">
    <text evidence="4">The sequence shown here is derived from an EMBL/GenBank/DDBJ whole genome shotgun (WGS) entry which is preliminary data.</text>
</comment>
<dbReference type="InterPro" id="IPR054612">
    <property type="entry name" value="Phage_capsid-like_C"/>
</dbReference>
<dbReference type="AlphaFoldDB" id="A0A0F8ZXJ5"/>
<evidence type="ECO:0000256" key="2">
    <source>
        <dbReference type="ARBA" id="ARBA00022844"/>
    </source>
</evidence>
<accession>A0A0F8ZXJ5</accession>
<feature type="domain" description="Phage capsid-like C-terminal" evidence="3">
    <location>
        <begin position="1"/>
        <end position="330"/>
    </location>
</feature>
<dbReference type="SUPFAM" id="SSF56563">
    <property type="entry name" value="Major capsid protein gp5"/>
    <property type="match status" value="1"/>
</dbReference>
<evidence type="ECO:0000256" key="1">
    <source>
        <dbReference type="ARBA" id="ARBA00004328"/>
    </source>
</evidence>
<dbReference type="GO" id="GO:0044423">
    <property type="term" value="C:virion component"/>
    <property type="evidence" value="ECO:0007669"/>
    <property type="project" value="UniProtKB-KW"/>
</dbReference>
<protein>
    <recommendedName>
        <fullName evidence="3">Phage capsid-like C-terminal domain-containing protein</fullName>
    </recommendedName>
</protein>
<name>A0A0F8ZXJ5_9ZZZZ</name>
<proteinExistence type="predicted"/>
<sequence length="344" mass="36715">PSPLATFFLELLRDNTWVRQVFREIGLKSATLKIPKMTSGNTMFHWGEGASGLTEGGADGSSSSITKTAWSSVTLSVDKVGVLTGYTTELAEDSVINVAEMVISAGASAMAEGEEQAFLMGSTVTGTNEIGTNYTAGQPEKLYEGLIQAVPYNSSSGVVPVSAAGWTAQNTATDNVIDAAQALLTFDHLNELMSIVEDAKGNGALTDFAMSAKPIARMRNPVEFEMFQTIKDIGSKAALIRGSVGDFYGANIISSGFIPVGTDTVPLDVDDATTGLVTNSTDTMVLGFDRRAAVISQRRGIEMRTEHAFHQDVEEVRFLERVGFKVLRPEWTVLLGDVKNAAVV</sequence>
<evidence type="ECO:0000259" key="3">
    <source>
        <dbReference type="Pfam" id="PF05065"/>
    </source>
</evidence>
<keyword evidence="2" id="KW-0946">Virion</keyword>
<evidence type="ECO:0000313" key="4">
    <source>
        <dbReference type="EMBL" id="KKK71149.1"/>
    </source>
</evidence>